<dbReference type="GO" id="GO:0048027">
    <property type="term" value="F:mRNA 5'-UTR binding"/>
    <property type="evidence" value="ECO:0007669"/>
    <property type="project" value="UniProtKB-UniRule"/>
</dbReference>
<comment type="similarity">
    <text evidence="6">Belongs to the CsrA/RsmA family.</text>
</comment>
<keyword evidence="2 6" id="KW-0678">Repressor</keyword>
<dbReference type="GO" id="GO:0044781">
    <property type="term" value="P:bacterial-type flagellum organization"/>
    <property type="evidence" value="ECO:0007669"/>
    <property type="project" value="UniProtKB-KW"/>
</dbReference>
<comment type="subcellular location">
    <subcellularLocation>
        <location evidence="6">Cytoplasm</location>
    </subcellularLocation>
</comment>
<evidence type="ECO:0000313" key="8">
    <source>
        <dbReference type="Proteomes" id="UP000183404"/>
    </source>
</evidence>
<dbReference type="GO" id="GO:0045947">
    <property type="term" value="P:negative regulation of translational initiation"/>
    <property type="evidence" value="ECO:0007669"/>
    <property type="project" value="UniProtKB-UniRule"/>
</dbReference>
<protein>
    <recommendedName>
        <fullName evidence="6">Translational regulator CsrA</fullName>
    </recommendedName>
</protein>
<dbReference type="InterPro" id="IPR003751">
    <property type="entry name" value="CsrA"/>
</dbReference>
<accession>A0A1G7NEM9</accession>
<name>A0A1G7NEM9_THETY</name>
<dbReference type="EMBL" id="FNBS01000021">
    <property type="protein sequence ID" value="SDF72412.1"/>
    <property type="molecule type" value="Genomic_DNA"/>
</dbReference>
<dbReference type="PANTHER" id="PTHR34984:SF1">
    <property type="entry name" value="CARBON STORAGE REGULATOR"/>
    <property type="match status" value="1"/>
</dbReference>
<comment type="function">
    <text evidence="6">A translational regulator that binds mRNA to regulate translation initiation and/or mRNA stability. Usually binds in the 5'-UTR at or near the Shine-Dalgarno sequence preventing ribosome-binding, thus repressing translation. Its main target seems to be the major flagellin gene, while its function is anatagonized by FliW.</text>
</comment>
<organism evidence="7 8">
    <name type="scientific">Thermoanaerobacter thermohydrosulfuricus</name>
    <name type="common">Clostridium thermohydrosulfuricum</name>
    <dbReference type="NCBI Taxonomy" id="1516"/>
    <lineage>
        <taxon>Bacteria</taxon>
        <taxon>Bacillati</taxon>
        <taxon>Bacillota</taxon>
        <taxon>Clostridia</taxon>
        <taxon>Thermoanaerobacterales</taxon>
        <taxon>Thermoanaerobacteraceae</taxon>
        <taxon>Thermoanaerobacter</taxon>
    </lineage>
</organism>
<dbReference type="Proteomes" id="UP000183404">
    <property type="component" value="Unassembled WGS sequence"/>
</dbReference>
<dbReference type="GO" id="GO:0006109">
    <property type="term" value="P:regulation of carbohydrate metabolic process"/>
    <property type="evidence" value="ECO:0007669"/>
    <property type="project" value="InterPro"/>
</dbReference>
<dbReference type="InterPro" id="IPR036107">
    <property type="entry name" value="CsrA_sf"/>
</dbReference>
<dbReference type="NCBIfam" id="TIGR00202">
    <property type="entry name" value="csrA"/>
    <property type="match status" value="1"/>
</dbReference>
<gene>
    <name evidence="6" type="primary">csrA</name>
    <name evidence="7" type="ORF">SAMN04244560_01125</name>
</gene>
<evidence type="ECO:0000256" key="4">
    <source>
        <dbReference type="ARBA" id="ARBA00022845"/>
    </source>
</evidence>
<keyword evidence="4 6" id="KW-0810">Translation regulation</keyword>
<dbReference type="HAMAP" id="MF_00167">
    <property type="entry name" value="CsrA"/>
    <property type="match status" value="1"/>
</dbReference>
<evidence type="ECO:0000256" key="2">
    <source>
        <dbReference type="ARBA" id="ARBA00022491"/>
    </source>
</evidence>
<dbReference type="GO" id="GO:1902208">
    <property type="term" value="P:regulation of bacterial-type flagellum assembly"/>
    <property type="evidence" value="ECO:0007669"/>
    <property type="project" value="UniProtKB-UniRule"/>
</dbReference>
<keyword evidence="1 6" id="KW-0963">Cytoplasm</keyword>
<evidence type="ECO:0000256" key="5">
    <source>
        <dbReference type="ARBA" id="ARBA00022884"/>
    </source>
</evidence>
<evidence type="ECO:0000313" key="7">
    <source>
        <dbReference type="EMBL" id="SDF72412.1"/>
    </source>
</evidence>
<dbReference type="RefSeq" id="WP_074592486.1">
    <property type="nucleotide sequence ID" value="NZ_FNBS01000021.1"/>
</dbReference>
<dbReference type="Gene3D" id="2.60.40.4380">
    <property type="entry name" value="Translational regulator CsrA"/>
    <property type="match status" value="1"/>
</dbReference>
<sequence>MLILTRKVGQAIIIGEDIEIEILEIVDGQIKLGITAPKNISVLRKELIEIKNENLKAAAVNKEVLSKLENFIKKR</sequence>
<keyword evidence="5 6" id="KW-0694">RNA-binding</keyword>
<dbReference type="SUPFAM" id="SSF117130">
    <property type="entry name" value="CsrA-like"/>
    <property type="match status" value="1"/>
</dbReference>
<dbReference type="GO" id="GO:0006402">
    <property type="term" value="P:mRNA catabolic process"/>
    <property type="evidence" value="ECO:0007669"/>
    <property type="project" value="InterPro"/>
</dbReference>
<dbReference type="GO" id="GO:0005829">
    <property type="term" value="C:cytosol"/>
    <property type="evidence" value="ECO:0007669"/>
    <property type="project" value="TreeGrafter"/>
</dbReference>
<dbReference type="NCBIfam" id="NF002469">
    <property type="entry name" value="PRK01712.1"/>
    <property type="match status" value="1"/>
</dbReference>
<reference evidence="7 8" key="1">
    <citation type="submission" date="2016-10" db="EMBL/GenBank/DDBJ databases">
        <authorList>
            <person name="de Groot N.N."/>
        </authorList>
    </citation>
    <scope>NUCLEOTIDE SEQUENCE [LARGE SCALE GENOMIC DNA]</scope>
    <source>
        <strain evidence="7 8">DSM 569</strain>
    </source>
</reference>
<proteinExistence type="inferred from homology"/>
<dbReference type="PANTHER" id="PTHR34984">
    <property type="entry name" value="CARBON STORAGE REGULATOR"/>
    <property type="match status" value="1"/>
</dbReference>
<dbReference type="Pfam" id="PF02599">
    <property type="entry name" value="CsrA"/>
    <property type="match status" value="1"/>
</dbReference>
<comment type="subunit">
    <text evidence="6">Homodimer; the beta-strands of each monomer intercalate to form a hydrophobic core, while the alpha-helices form wings that extend away from the core.</text>
</comment>
<evidence type="ECO:0000256" key="3">
    <source>
        <dbReference type="ARBA" id="ARBA00022795"/>
    </source>
</evidence>
<keyword evidence="3 6" id="KW-1005">Bacterial flagellum biogenesis</keyword>
<evidence type="ECO:0000256" key="1">
    <source>
        <dbReference type="ARBA" id="ARBA00022490"/>
    </source>
</evidence>
<dbReference type="AlphaFoldDB" id="A0A1G7NEM9"/>
<evidence type="ECO:0000256" key="6">
    <source>
        <dbReference type="HAMAP-Rule" id="MF_00167"/>
    </source>
</evidence>